<dbReference type="Pfam" id="PF14425">
    <property type="entry name" value="Imm3"/>
    <property type="match status" value="1"/>
</dbReference>
<evidence type="ECO:0008006" key="3">
    <source>
        <dbReference type="Google" id="ProtNLM"/>
    </source>
</evidence>
<evidence type="ECO:0000313" key="2">
    <source>
        <dbReference type="Proteomes" id="UP000677611"/>
    </source>
</evidence>
<name>A0ABS3P3Q1_9BACI</name>
<gene>
    <name evidence="1" type="ORF">J4P90_21860</name>
</gene>
<proteinExistence type="predicted"/>
<keyword evidence="2" id="KW-1185">Reference proteome</keyword>
<accession>A0ABS3P3Q1</accession>
<dbReference type="RefSeq" id="WP_208019041.1">
    <property type="nucleotide sequence ID" value="NZ_JAGDQJ010000030.1"/>
</dbReference>
<organism evidence="1 2">
    <name type="scientific">Bacillus arachidis</name>
    <dbReference type="NCBI Taxonomy" id="2819290"/>
    <lineage>
        <taxon>Bacteria</taxon>
        <taxon>Bacillati</taxon>
        <taxon>Bacillota</taxon>
        <taxon>Bacilli</taxon>
        <taxon>Bacillales</taxon>
        <taxon>Bacillaceae</taxon>
        <taxon>Bacillus</taxon>
    </lineage>
</organism>
<reference evidence="1 2" key="1">
    <citation type="submission" date="2021-03" db="EMBL/GenBank/DDBJ databases">
        <title>Identification of novel Bacillus strains.</title>
        <authorList>
            <person name="Xiao Z."/>
            <person name="Li Y."/>
            <person name="Shen J."/>
        </authorList>
    </citation>
    <scope>NUCLEOTIDE SEQUENCE [LARGE SCALE GENOMIC DNA]</scope>
    <source>
        <strain evidence="1 2">SY8</strain>
    </source>
</reference>
<dbReference type="InterPro" id="IPR025678">
    <property type="entry name" value="Imm3"/>
</dbReference>
<protein>
    <recommendedName>
        <fullName evidence="3">Immunity protein Imm3</fullName>
    </recommendedName>
</protein>
<dbReference type="EMBL" id="JAGDQJ010000030">
    <property type="protein sequence ID" value="MBO1627814.1"/>
    <property type="molecule type" value="Genomic_DNA"/>
</dbReference>
<comment type="caution">
    <text evidence="1">The sequence shown here is derived from an EMBL/GenBank/DDBJ whole genome shotgun (WGS) entry which is preliminary data.</text>
</comment>
<dbReference type="Proteomes" id="UP000677611">
    <property type="component" value="Unassembled WGS sequence"/>
</dbReference>
<evidence type="ECO:0000313" key="1">
    <source>
        <dbReference type="EMBL" id="MBO1627814.1"/>
    </source>
</evidence>
<sequence length="118" mass="13724">MKYWGYNELFEAIKEDYNDFLSLNRGYRDAIARLVDEYWNLGEIEDVVRDTAIGEILITHGKVFVGTVERIIRCLSMFNPLDAEEELTKEEIADLSNRIKKVLEGLKKVEIDYNPYAG</sequence>